<evidence type="ECO:0000256" key="7">
    <source>
        <dbReference type="PIRNR" id="PIRNR002450"/>
    </source>
</evidence>
<dbReference type="AlphaFoldDB" id="A0A084QNN2"/>
<feature type="transmembrane region" description="Helical" evidence="7">
    <location>
        <begin position="34"/>
        <end position="54"/>
    </location>
</feature>
<organism evidence="8 9">
    <name type="scientific">Stachybotrys chlorohalonatus (strain IBT 40285)</name>
    <dbReference type="NCBI Taxonomy" id="1283841"/>
    <lineage>
        <taxon>Eukaryota</taxon>
        <taxon>Fungi</taxon>
        <taxon>Dikarya</taxon>
        <taxon>Ascomycota</taxon>
        <taxon>Pezizomycotina</taxon>
        <taxon>Sordariomycetes</taxon>
        <taxon>Hypocreomycetidae</taxon>
        <taxon>Hypocreales</taxon>
        <taxon>Stachybotryaceae</taxon>
        <taxon>Stachybotrys</taxon>
    </lineage>
</organism>
<accession>A0A084QNN2</accession>
<dbReference type="InterPro" id="IPR003445">
    <property type="entry name" value="Cat_transpt"/>
</dbReference>
<feature type="transmembrane region" description="Helical" evidence="7">
    <location>
        <begin position="315"/>
        <end position="337"/>
    </location>
</feature>
<feature type="transmembrane region" description="Helical" evidence="7">
    <location>
        <begin position="680"/>
        <end position="698"/>
    </location>
</feature>
<dbReference type="PANTHER" id="PTHR31064:SF37">
    <property type="entry name" value="TRANSPORTER, PUTATIVE (EUROFUNG)-RELATED"/>
    <property type="match status" value="1"/>
</dbReference>
<evidence type="ECO:0000256" key="1">
    <source>
        <dbReference type="ARBA" id="ARBA00004141"/>
    </source>
</evidence>
<keyword evidence="2 7" id="KW-0813">Transport</keyword>
<evidence type="ECO:0000256" key="4">
    <source>
        <dbReference type="ARBA" id="ARBA00022989"/>
    </source>
</evidence>
<keyword evidence="7" id="KW-0630">Potassium</keyword>
<dbReference type="InterPro" id="IPR015958">
    <property type="entry name" value="Trk1_fungi"/>
</dbReference>
<dbReference type="EMBL" id="KL660592">
    <property type="protein sequence ID" value="KFA65567.1"/>
    <property type="molecule type" value="Genomic_DNA"/>
</dbReference>
<dbReference type="InParanoid" id="A0A084QNN2"/>
<dbReference type="GO" id="GO:0030007">
    <property type="term" value="P:intracellular potassium ion homeostasis"/>
    <property type="evidence" value="ECO:0007669"/>
    <property type="project" value="UniProtKB-UniRule"/>
</dbReference>
<feature type="transmembrane region" description="Helical" evidence="7">
    <location>
        <begin position="627"/>
        <end position="647"/>
    </location>
</feature>
<evidence type="ECO:0000256" key="3">
    <source>
        <dbReference type="ARBA" id="ARBA00022692"/>
    </source>
</evidence>
<dbReference type="GO" id="GO:0005886">
    <property type="term" value="C:plasma membrane"/>
    <property type="evidence" value="ECO:0007669"/>
    <property type="project" value="InterPro"/>
</dbReference>
<proteinExistence type="inferred from homology"/>
<dbReference type="GO" id="GO:0140107">
    <property type="term" value="F:high-affinity potassium ion transmembrane transporter activity"/>
    <property type="evidence" value="ECO:0007669"/>
    <property type="project" value="TreeGrafter"/>
</dbReference>
<reference evidence="8 9" key="1">
    <citation type="journal article" date="2014" name="BMC Genomics">
        <title>Comparative genome sequencing reveals chemotype-specific gene clusters in the toxigenic black mold Stachybotrys.</title>
        <authorList>
            <person name="Semeiks J."/>
            <person name="Borek D."/>
            <person name="Otwinowski Z."/>
            <person name="Grishin N.V."/>
        </authorList>
    </citation>
    <scope>NUCLEOTIDE SEQUENCE [LARGE SCALE GENOMIC DNA]</scope>
    <source>
        <strain evidence="8 9">IBT 40285</strain>
    </source>
</reference>
<dbReference type="InterPro" id="IPR051143">
    <property type="entry name" value="TrkH_K-transport"/>
</dbReference>
<keyword evidence="5 7" id="KW-0406">Ion transport</keyword>
<comment type="similarity">
    <text evidence="7">Belongs to the TrkH potassium transport family.</text>
</comment>
<keyword evidence="9" id="KW-1185">Reference proteome</keyword>
<gene>
    <name evidence="8" type="ORF">S40285_04321</name>
</gene>
<keyword evidence="3 7" id="KW-0812">Transmembrane</keyword>
<evidence type="ECO:0000256" key="2">
    <source>
        <dbReference type="ARBA" id="ARBA00022448"/>
    </source>
</evidence>
<dbReference type="GO" id="GO:1990573">
    <property type="term" value="P:potassium ion import across plasma membrane"/>
    <property type="evidence" value="ECO:0007669"/>
    <property type="project" value="TreeGrafter"/>
</dbReference>
<dbReference type="STRING" id="1283841.A0A084QNN2"/>
<dbReference type="SUPFAM" id="SSF81324">
    <property type="entry name" value="Voltage-gated potassium channels"/>
    <property type="match status" value="1"/>
</dbReference>
<sequence length="743" mass="83555">MFDRIKSHWNELLREHPALDEGAREARRWLPINYITLHYAYFTIICLVSSLVFWGSSEPFGSVSYIDSLFLVTSAMTSTGLNTRNLSEMTLWQQILLWFLMLIGSPIWVSFWTVMVRKHAFEQRFDVIVEADREMRKRRAAEQTPTIGMRRVLTFRKNKTEPTHQVAIPGLGTRQKIKDGTTTTPEVGELTAPARRTISAPISSRPVYNDVTGSISDTTVPVGSAPDEVREHIAFSDLPVRRIIRQSLGRETSTSSSSSSDSESDILDDFLYHWKKMLGQDKIGHNGQFHDLTSDERERLGGCEYRALKILAWTVFMYFFLWQFLASIALGAWMSVYRADPESTNGANAWWTGIFYSVSAFNNVGMSLIDDSLIPFQGSYFVLIVMGTLILAGNTAYPIFLRLILWTSLKILQITTPESAHAPLKETLEFILKYPRRVYTTLFNSRATWWLLAVLLFTNILDWLAFEIMNIGNAVIEAMPLGDRIMDGLFQAVSVRAAGFTVIAVPALFVGVQVLYTIMMYISVYPVVITMRSSNVYEERSLGIYEDDPAALAQAEADAEATLVPSGPSEVNTLRRRNTGAVIGKNLKRVMTFQGVGVRAPPSGAPHEPSRISFIGQQIRGQLAHDLWWLVLAVLIIVTIETYHFLVDPVSYSVFNILFESISAYACVGLSMGLPNTSPSFVGGWYTGSKVVLCLVMLRGRHRGLPVAVDRAVRLPGEKLHREEEEDSRIRRSKTMGRVLSRG</sequence>
<dbReference type="PIRSF" id="PIRSF002450">
    <property type="entry name" value="K+_transpter_TRK"/>
    <property type="match status" value="1"/>
</dbReference>
<feature type="transmembrane region" description="Helical" evidence="7">
    <location>
        <begin position="349"/>
        <end position="369"/>
    </location>
</feature>
<dbReference type="OMA" id="WFQAIAV"/>
<dbReference type="OrthoDB" id="9999863at2759"/>
<keyword evidence="7" id="KW-0633">Potassium transport</keyword>
<comment type="subcellular location">
    <subcellularLocation>
        <location evidence="1">Membrane</location>
        <topology evidence="1">Multi-pass membrane protein</topology>
    </subcellularLocation>
</comment>
<protein>
    <recommendedName>
        <fullName evidence="7">Potassium transport protein</fullName>
    </recommendedName>
</protein>
<keyword evidence="4 7" id="KW-1133">Transmembrane helix</keyword>
<feature type="transmembrane region" description="Helical" evidence="7">
    <location>
        <begin position="497"/>
        <end position="522"/>
    </location>
</feature>
<dbReference type="Proteomes" id="UP000028524">
    <property type="component" value="Unassembled WGS sequence"/>
</dbReference>
<evidence type="ECO:0000313" key="8">
    <source>
        <dbReference type="EMBL" id="KFA65567.1"/>
    </source>
</evidence>
<name>A0A084QNN2_STAC4</name>
<feature type="transmembrane region" description="Helical" evidence="7">
    <location>
        <begin position="449"/>
        <end position="476"/>
    </location>
</feature>
<evidence type="ECO:0000256" key="5">
    <source>
        <dbReference type="ARBA" id="ARBA00023065"/>
    </source>
</evidence>
<keyword evidence="6 7" id="KW-0472">Membrane</keyword>
<feature type="transmembrane region" description="Helical" evidence="7">
    <location>
        <begin position="95"/>
        <end position="115"/>
    </location>
</feature>
<dbReference type="HOGENOM" id="CLU_005947_4_1_1"/>
<feature type="transmembrane region" description="Helical" evidence="7">
    <location>
        <begin position="381"/>
        <end position="400"/>
    </location>
</feature>
<evidence type="ECO:0000256" key="6">
    <source>
        <dbReference type="ARBA" id="ARBA00023136"/>
    </source>
</evidence>
<evidence type="ECO:0000313" key="9">
    <source>
        <dbReference type="Proteomes" id="UP000028524"/>
    </source>
</evidence>
<dbReference type="Pfam" id="PF02386">
    <property type="entry name" value="TrkH"/>
    <property type="match status" value="1"/>
</dbReference>
<dbReference type="PANTHER" id="PTHR31064">
    <property type="entry name" value="POTASSIUM TRANSPORT PROTEIN DDB_G0292412-RELATED"/>
    <property type="match status" value="1"/>
</dbReference>